<dbReference type="InterPro" id="IPR008271">
    <property type="entry name" value="Ser/Thr_kinase_AS"/>
</dbReference>
<feature type="region of interest" description="Disordered" evidence="6">
    <location>
        <begin position="2254"/>
        <end position="2291"/>
    </location>
</feature>
<dbReference type="Gene3D" id="1.10.510.10">
    <property type="entry name" value="Transferase(Phosphotransferase) domain 1"/>
    <property type="match status" value="1"/>
</dbReference>
<evidence type="ECO:0000256" key="3">
    <source>
        <dbReference type="ARBA" id="ARBA00022777"/>
    </source>
</evidence>
<dbReference type="SMART" id="SM00233">
    <property type="entry name" value="PH"/>
    <property type="match status" value="1"/>
</dbReference>
<feature type="compositionally biased region" description="Polar residues" evidence="6">
    <location>
        <begin position="1158"/>
        <end position="1169"/>
    </location>
</feature>
<name>A0A2K3DVV1_CHLRE</name>
<dbReference type="Gramene" id="PNW84654">
    <property type="protein sequence ID" value="PNW84654"/>
    <property type="gene ID" value="CHLRE_03g153150v5"/>
</dbReference>
<feature type="compositionally biased region" description="Low complexity" evidence="6">
    <location>
        <begin position="2254"/>
        <end position="2274"/>
    </location>
</feature>
<evidence type="ECO:0000256" key="5">
    <source>
        <dbReference type="PROSITE-ProRule" id="PRU10141"/>
    </source>
</evidence>
<feature type="region of interest" description="Disordered" evidence="6">
    <location>
        <begin position="1209"/>
        <end position="1265"/>
    </location>
</feature>
<dbReference type="SUPFAM" id="SSF56112">
    <property type="entry name" value="Protein kinase-like (PK-like)"/>
    <property type="match status" value="1"/>
</dbReference>
<feature type="compositionally biased region" description="Low complexity" evidence="6">
    <location>
        <begin position="1229"/>
        <end position="1242"/>
    </location>
</feature>
<dbReference type="EMBL" id="CM008964">
    <property type="protein sequence ID" value="PNW84654.1"/>
    <property type="molecule type" value="Genomic_DNA"/>
</dbReference>
<feature type="compositionally biased region" description="Low complexity" evidence="6">
    <location>
        <begin position="1701"/>
        <end position="1730"/>
    </location>
</feature>
<feature type="compositionally biased region" description="Basic and acidic residues" evidence="6">
    <location>
        <begin position="1751"/>
        <end position="1760"/>
    </location>
</feature>
<dbReference type="GO" id="GO:0005737">
    <property type="term" value="C:cytoplasm"/>
    <property type="evidence" value="ECO:0000318"/>
    <property type="project" value="GO_Central"/>
</dbReference>
<feature type="compositionally biased region" description="Gly residues" evidence="6">
    <location>
        <begin position="1788"/>
        <end position="1802"/>
    </location>
</feature>
<feature type="region of interest" description="Disordered" evidence="6">
    <location>
        <begin position="549"/>
        <end position="592"/>
    </location>
</feature>
<dbReference type="RefSeq" id="XP_001697558.2">
    <property type="nucleotide sequence ID" value="XM_001697506.2"/>
</dbReference>
<dbReference type="Pfam" id="PF00069">
    <property type="entry name" value="Pkinase"/>
    <property type="match status" value="1"/>
</dbReference>
<keyword evidence="3" id="KW-0418">Kinase</keyword>
<dbReference type="InterPro" id="IPR000719">
    <property type="entry name" value="Prot_kinase_dom"/>
</dbReference>
<evidence type="ECO:0000313" key="10">
    <source>
        <dbReference type="Proteomes" id="UP000006906"/>
    </source>
</evidence>
<feature type="compositionally biased region" description="Pro residues" evidence="6">
    <location>
        <begin position="928"/>
        <end position="937"/>
    </location>
</feature>
<feature type="compositionally biased region" description="Basic and acidic residues" evidence="6">
    <location>
        <begin position="1896"/>
        <end position="1912"/>
    </location>
</feature>
<dbReference type="GO" id="GO:0044773">
    <property type="term" value="P:mitotic DNA damage checkpoint signaling"/>
    <property type="evidence" value="ECO:0000318"/>
    <property type="project" value="GO_Central"/>
</dbReference>
<evidence type="ECO:0000313" key="9">
    <source>
        <dbReference type="EMBL" id="PNW84654.1"/>
    </source>
</evidence>
<feature type="compositionally biased region" description="Polar residues" evidence="6">
    <location>
        <begin position="1768"/>
        <end position="1781"/>
    </location>
</feature>
<evidence type="ECO:0000259" key="8">
    <source>
        <dbReference type="PROSITE" id="PS50011"/>
    </source>
</evidence>
<evidence type="ECO:0008006" key="11">
    <source>
        <dbReference type="Google" id="ProtNLM"/>
    </source>
</evidence>
<feature type="compositionally biased region" description="Low complexity" evidence="6">
    <location>
        <begin position="1099"/>
        <end position="1119"/>
    </location>
</feature>
<feature type="region of interest" description="Disordered" evidence="6">
    <location>
        <begin position="1064"/>
        <end position="1086"/>
    </location>
</feature>
<organism evidence="9 10">
    <name type="scientific">Chlamydomonas reinhardtii</name>
    <name type="common">Chlamydomonas smithii</name>
    <dbReference type="NCBI Taxonomy" id="3055"/>
    <lineage>
        <taxon>Eukaryota</taxon>
        <taxon>Viridiplantae</taxon>
        <taxon>Chlorophyta</taxon>
        <taxon>core chlorophytes</taxon>
        <taxon>Chlorophyceae</taxon>
        <taxon>CS clade</taxon>
        <taxon>Chlamydomonadales</taxon>
        <taxon>Chlamydomonadaceae</taxon>
        <taxon>Chlamydomonas</taxon>
    </lineage>
</organism>
<feature type="compositionally biased region" description="Gly residues" evidence="6">
    <location>
        <begin position="1483"/>
        <end position="1504"/>
    </location>
</feature>
<feature type="compositionally biased region" description="Gly residues" evidence="6">
    <location>
        <begin position="2602"/>
        <end position="2611"/>
    </location>
</feature>
<dbReference type="InParanoid" id="A0A2K3DVV1"/>
<feature type="region of interest" description="Disordered" evidence="6">
    <location>
        <begin position="2531"/>
        <end position="2556"/>
    </location>
</feature>
<feature type="region of interest" description="Disordered" evidence="6">
    <location>
        <begin position="1347"/>
        <end position="1401"/>
    </location>
</feature>
<sequence>MSLAADSGLTASPSPGSVRSLQALPEVLSPVRHGFLWKRSRAFKSWLSRWFQLDDTGFTYAVSPKLIKREGRYVLPSAVREVLPLPPERYRNGATMYGVRVVATSGATKDLYTDDAAALEAWTRDLARSTPAARQAAYRKALMAAPPAGALPLPPSRRPGGAALLNELHLGDICEVDWSGMLGSGLFACVLRGRLHEGGEAVAVKIIKKEAMIEYSEIVYREAQVWSAVGVHPHICQLKQVLRSSARMYFIAELCDGGGLVERLAASATYCEREVAWLMRQLLAAVAHLHQNAIVHMDIKPENVVFATRREDSLIKLIDFSLAAFVYTPTDPGGTPDFVAPELLNAPDVVSKNGCGPEVDMWALGVMLFFLLSGQTPFQSANLETVMMRVKSGEWNFHGRRWALVSEGARDLVSRLLKREPSQRLTAEEALQHPWLNRPEALSQALLQDAISSFRAAAAAQQRQMRTSWIKQGSGDLTGCHATGTGTGIPALHSNHLSPRASLNRQAMMQAMAGSSNGPPAAALMSTGGLVRNLMSTHPGLDPAAVMSALGSDRPGSPLIRNSPSQSVMLTGGPSGRGSRATGHNSNSPSMPAAVAAAAAAAAAAGARGGSRNNSFSVGGGGPANMSRMGAGGLASGPMPAGGVGSTTLTAALAVARGSGGGSPHPSPHHSPHHSGTGTAGGAGCSPRSPLGMRTRRASDTMAYTISLTERQESFTQMQAQGLAAPPNAGMQWPAAMALNSSKARRASDVLSYGLMPYNSASQADLGSAAATAGLTSAADAGSSVGAAGGAGGHSSPGLPPASAGSSFGLRGSQQRGASGLSIMTNASTSAAAAAAAAAAMRAGGRSNPELLSNRHATSSAGAQSNNGSSSELAPPISSRDADTAPGQAALLAAMTGVGSSSSRGGGNAGLMPPPSQSQVHLQSSPSAPAPQAPPPPGEKKYDAGGGDRGLSRNSLSNAQARFAKLAGSKSQSFHAIPSDWVMDAQAPPTANVGPRSGAHGDGNVGGSLGSVHPAMAAVLTGAGGGGSARGAGASGAPGGGGGGVGAVPLVALQRRASMSFTAGTSGSGLAGPHGPSPLSNSSAGRIFPPDTLVAAAGASSSMHGAGSRPPSGTAAYTAGAGGGGGGGSGAGGGVPTLARQLSRPVSGASTPLAPSPIHSQSNVPFQAFSSGGGGSGAGGVPGASGAPGSTSMYAAVLRANLSGHALTSTSGAESGGGGGALGGGGGSRRATATGAGSGASTPRSCGSPSGSGTQPHTADAGGPTVSQATAAVADGSMMRTTSSGSLSGAAMMQPRSLRGMAGSGMAGAAAVGSGSGAPGTASLRADSGGNTQKLMEQVVLGPLLRSSSSNVGVTGSSAAGGGGGGDQASASGSGSVVGASSGAPSGAREHASGGVPGSGASGAAVGTAVAVLLADGSSALRPTAWSNDTAGGSNRRRAGTEPSLGVARAGAASADDGGSGSAADGLQPPRFSSGPQASVADAGGGSGSGGNGSSSGDAAGGGARAAPPIADALRGNALGRRASSRLALETIPSEDPESLSGLIRSVREERVGAGGAGGGLGGTSLGGTSSSSNRGGIAAHAALVLAANLPSGAMGSTGIDVGPVSGPEGGDTRGAECGGGALASLIHLPSTASETTDEMMPSLRSGMATLDPAAGLRSGPAADLAAAALCVAPPQPPLGVPSRAREPPVSHAPPVRAATGSSGSGSALHRATSALGASSLHSGGSLISGPTPGSGGLMSAPHRSASLNDEAMRVSEAGDRSSGGSGHSNFGRHSQGSANGASPLGSPVGGRGSGANSGGSGRQSVRRATTAVNLRLHATTAAAAQAAAAAEKAALAAEHVDASTATGVRAPHSPTAVVRAPHSPIPGSSPRAGASKPPATKTVKEENSSSSESGSDGKAEPDTEGKPDPFAHWDWPPPAPVPLAPRAPGSAGHRQRAASAMGLSGASLAALLAQAAPLAQAAQASAAAQIECIYSSSGGGSFTSQRGHGPPGSIRAAGLLAGFGHGSDLGAGTGSGGPGTPHYPVDDGSAGASGGPRLLGSGNGNPTRGVRRAATSSSMGTLVCTAADGIAPAVDEDMRFAQNATAAALRGAGVPGGGGGGGGMSQVVMATTTGGGFAGSGVGGSSRMAGGGGTSLHGQVSMPAAVAAGSVSGAESPVQPLKTRTSAAAGGAGGTLAALLAQAAPLAAAAQANAAAQTAARIASNSSTASITPAAVPYGVRAAAGSGPSTPTGHNTLAVPGGGGNAYFGSASGQGPAGVGSSSGASAGSAEQPGGVGSWARRRSSTSRDLRDRTAASYLAAGGSAVHRLGQNPAGVFAAALAAGGGGSSGGTGTGMGVAMGASMGTSLALAGGSSSGVPDTRGVWLTGGAVGGVQPRLSQSPPREQGSPGGASMSSAGRLSTYPAVPSRLSHSGTGTNTPRLAGVPGGAAASTAGAVAGASGSGVLIGVQSPVLSPQSSLNRMNTGASSSSAAVGHAAANIGGGTSSSGAASLLPHSLSLPANSAATAQAAAAAQIAQLTQLHHLQNQLHQQSQLRVRTSSRSGSSSAFAPAPTGGAVSATGLGVGVGVGALRLNGDRLRGRGTSSGGGVSPSHSAMQLGGAFGTSGSGGAAAIPALDKDKLIEDMEREIQTLHGQLGAARRSNASPPRHSRMSGGGSAQQLRTRQ</sequence>
<feature type="region of interest" description="Disordered" evidence="6">
    <location>
        <begin position="2577"/>
        <end position="2611"/>
    </location>
</feature>
<reference evidence="9 10" key="1">
    <citation type="journal article" date="2007" name="Science">
        <title>The Chlamydomonas genome reveals the evolution of key animal and plant functions.</title>
        <authorList>
            <person name="Merchant S.S."/>
            <person name="Prochnik S.E."/>
            <person name="Vallon O."/>
            <person name="Harris E.H."/>
            <person name="Karpowicz S.J."/>
            <person name="Witman G.B."/>
            <person name="Terry A."/>
            <person name="Salamov A."/>
            <person name="Fritz-Laylin L.K."/>
            <person name="Marechal-Drouard L."/>
            <person name="Marshall W.F."/>
            <person name="Qu L.H."/>
            <person name="Nelson D.R."/>
            <person name="Sanderfoot A.A."/>
            <person name="Spalding M.H."/>
            <person name="Kapitonov V.V."/>
            <person name="Ren Q."/>
            <person name="Ferris P."/>
            <person name="Lindquist E."/>
            <person name="Shapiro H."/>
            <person name="Lucas S.M."/>
            <person name="Grimwood J."/>
            <person name="Schmutz J."/>
            <person name="Cardol P."/>
            <person name="Cerutti H."/>
            <person name="Chanfreau G."/>
            <person name="Chen C.L."/>
            <person name="Cognat V."/>
            <person name="Croft M.T."/>
            <person name="Dent R."/>
            <person name="Dutcher S."/>
            <person name="Fernandez E."/>
            <person name="Fukuzawa H."/>
            <person name="Gonzalez-Ballester D."/>
            <person name="Gonzalez-Halphen D."/>
            <person name="Hallmann A."/>
            <person name="Hanikenne M."/>
            <person name="Hippler M."/>
            <person name="Inwood W."/>
            <person name="Jabbari K."/>
            <person name="Kalanon M."/>
            <person name="Kuras R."/>
            <person name="Lefebvre P.A."/>
            <person name="Lemaire S.D."/>
            <person name="Lobanov A.V."/>
            <person name="Lohr M."/>
            <person name="Manuell A."/>
            <person name="Meier I."/>
            <person name="Mets L."/>
            <person name="Mittag M."/>
            <person name="Mittelmeier T."/>
            <person name="Moroney J.V."/>
            <person name="Moseley J."/>
            <person name="Napoli C."/>
            <person name="Nedelcu A.M."/>
            <person name="Niyogi K."/>
            <person name="Novoselov S.V."/>
            <person name="Paulsen I.T."/>
            <person name="Pazour G."/>
            <person name="Purton S."/>
            <person name="Ral J.P."/>
            <person name="Riano-Pachon D.M."/>
            <person name="Riekhof W."/>
            <person name="Rymarquis L."/>
            <person name="Schroda M."/>
            <person name="Stern D."/>
            <person name="Umen J."/>
            <person name="Willows R."/>
            <person name="Wilson N."/>
            <person name="Zimmer S.L."/>
            <person name="Allmer J."/>
            <person name="Balk J."/>
            <person name="Bisova K."/>
            <person name="Chen C.J."/>
            <person name="Elias M."/>
            <person name="Gendler K."/>
            <person name="Hauser C."/>
            <person name="Lamb M.R."/>
            <person name="Ledford H."/>
            <person name="Long J.C."/>
            <person name="Minagawa J."/>
            <person name="Page M.D."/>
            <person name="Pan J."/>
            <person name="Pootakham W."/>
            <person name="Roje S."/>
            <person name="Rose A."/>
            <person name="Stahlberg E."/>
            <person name="Terauchi A.M."/>
            <person name="Yang P."/>
            <person name="Ball S."/>
            <person name="Bowler C."/>
            <person name="Dieckmann C.L."/>
            <person name="Gladyshev V.N."/>
            <person name="Green P."/>
            <person name="Jorgensen R."/>
            <person name="Mayfield S."/>
            <person name="Mueller-Roeber B."/>
            <person name="Rajamani S."/>
            <person name="Sayre R.T."/>
            <person name="Brokstein P."/>
            <person name="Dubchak I."/>
            <person name="Goodstein D."/>
            <person name="Hornick L."/>
            <person name="Huang Y.W."/>
            <person name="Jhaveri J."/>
            <person name="Luo Y."/>
            <person name="Martinez D."/>
            <person name="Ngau W.C."/>
            <person name="Otillar B."/>
            <person name="Poliakov A."/>
            <person name="Porter A."/>
            <person name="Szajkowski L."/>
            <person name="Werner G."/>
            <person name="Zhou K."/>
            <person name="Grigoriev I.V."/>
            <person name="Rokhsar D.S."/>
            <person name="Grossman A.R."/>
        </authorList>
    </citation>
    <scope>NUCLEOTIDE SEQUENCE [LARGE SCALE GENOMIC DNA]</scope>
    <source>
        <strain evidence="10">CC-503</strain>
    </source>
</reference>
<feature type="compositionally biased region" description="Gly residues" evidence="6">
    <location>
        <begin position="1214"/>
        <end position="1228"/>
    </location>
</feature>
<feature type="compositionally biased region" description="Low complexity" evidence="6">
    <location>
        <begin position="1450"/>
        <end position="1466"/>
    </location>
</feature>
<feature type="compositionally biased region" description="Pro residues" evidence="6">
    <location>
        <begin position="1916"/>
        <end position="1926"/>
    </location>
</feature>
<feature type="region of interest" description="Disordered" evidence="6">
    <location>
        <begin position="1099"/>
        <end position="1187"/>
    </location>
</feature>
<dbReference type="OrthoDB" id="543781at2759"/>
<keyword evidence="1" id="KW-0808">Transferase</keyword>
<dbReference type="GO" id="GO:0005634">
    <property type="term" value="C:nucleus"/>
    <property type="evidence" value="ECO:0000318"/>
    <property type="project" value="GO_Central"/>
</dbReference>
<feature type="binding site" evidence="5">
    <location>
        <position position="209"/>
    </location>
    <ligand>
        <name>ATP</name>
        <dbReference type="ChEBI" id="CHEBI:30616"/>
    </ligand>
</feature>
<dbReference type="InterPro" id="IPR011993">
    <property type="entry name" value="PH-like_dom_sf"/>
</dbReference>
<dbReference type="InterPro" id="IPR011009">
    <property type="entry name" value="Kinase-like_dom_sf"/>
</dbReference>
<evidence type="ECO:0000256" key="4">
    <source>
        <dbReference type="ARBA" id="ARBA00022840"/>
    </source>
</evidence>
<feature type="region of interest" description="Disordered" evidence="6">
    <location>
        <begin position="1679"/>
        <end position="1807"/>
    </location>
</feature>
<dbReference type="SMART" id="SM00220">
    <property type="entry name" value="S_TKc"/>
    <property type="match status" value="1"/>
</dbReference>
<feature type="compositionally biased region" description="Polar residues" evidence="6">
    <location>
        <begin position="1243"/>
        <end position="1257"/>
    </location>
</feature>
<feature type="compositionally biased region" description="Polar residues" evidence="6">
    <location>
        <begin position="560"/>
        <end position="569"/>
    </location>
</feature>
<feature type="compositionally biased region" description="Gly residues" evidence="6">
    <location>
        <begin position="1120"/>
        <end position="1135"/>
    </location>
</feature>
<dbReference type="Proteomes" id="UP000006906">
    <property type="component" value="Chromosome 3"/>
</dbReference>
<evidence type="ECO:0000256" key="1">
    <source>
        <dbReference type="ARBA" id="ARBA00022679"/>
    </source>
</evidence>
<dbReference type="KEGG" id="cre:CHLRE_03g153150v5"/>
<feature type="region of interest" description="Disordered" evidence="6">
    <location>
        <begin position="1299"/>
        <end position="1329"/>
    </location>
</feature>
<feature type="region of interest" description="Disordered" evidence="6">
    <location>
        <begin position="1846"/>
        <end position="1939"/>
    </location>
</feature>
<feature type="compositionally biased region" description="Low complexity" evidence="6">
    <location>
        <begin position="859"/>
        <end position="871"/>
    </location>
</feature>
<feature type="region of interest" description="Disordered" evidence="6">
    <location>
        <begin position="846"/>
        <end position="883"/>
    </location>
</feature>
<dbReference type="PROSITE" id="PS50003">
    <property type="entry name" value="PH_DOMAIN"/>
    <property type="match status" value="1"/>
</dbReference>
<protein>
    <recommendedName>
        <fullName evidence="11">Protein kinase domain-containing protein</fullName>
    </recommendedName>
</protein>
<feature type="compositionally biased region" description="Low complexity" evidence="6">
    <location>
        <begin position="1347"/>
        <end position="1358"/>
    </location>
</feature>
<keyword evidence="10" id="KW-1185">Reference proteome</keyword>
<keyword evidence="2 5" id="KW-0547">Nucleotide-binding</keyword>
<feature type="region of interest" description="Disordered" evidence="6">
    <location>
        <begin position="2631"/>
        <end position="2667"/>
    </location>
</feature>
<feature type="region of interest" description="Disordered" evidence="6">
    <location>
        <begin position="656"/>
        <end position="697"/>
    </location>
</feature>
<feature type="compositionally biased region" description="Low complexity" evidence="6">
    <location>
        <begin position="1307"/>
        <end position="1323"/>
    </location>
</feature>
<feature type="compositionally biased region" description="Gly residues" evidence="6">
    <location>
        <begin position="1171"/>
        <end position="1183"/>
    </location>
</feature>
<feature type="region of interest" description="Disordered" evidence="6">
    <location>
        <begin position="2009"/>
        <end position="2056"/>
    </location>
</feature>
<dbReference type="GO" id="GO:0004674">
    <property type="term" value="F:protein serine/threonine kinase activity"/>
    <property type="evidence" value="ECO:0000318"/>
    <property type="project" value="GO_Central"/>
</dbReference>
<dbReference type="PaxDb" id="3055-EDP00220"/>
<feature type="region of interest" description="Disordered" evidence="6">
    <location>
        <begin position="985"/>
        <end position="1005"/>
    </location>
</feature>
<dbReference type="PROSITE" id="PS00107">
    <property type="entry name" value="PROTEIN_KINASE_ATP"/>
    <property type="match status" value="1"/>
</dbReference>
<dbReference type="InterPro" id="IPR017441">
    <property type="entry name" value="Protein_kinase_ATP_BS"/>
</dbReference>
<feature type="compositionally biased region" description="Gly residues" evidence="6">
    <location>
        <begin position="2009"/>
        <end position="2020"/>
    </location>
</feature>
<proteinExistence type="predicted"/>
<dbReference type="PROSITE" id="PS50011">
    <property type="entry name" value="PROTEIN_KINASE_DOM"/>
    <property type="match status" value="1"/>
</dbReference>
<accession>A0A2K3DVV1</accession>
<evidence type="ECO:0000256" key="2">
    <source>
        <dbReference type="ARBA" id="ARBA00022741"/>
    </source>
</evidence>
<feature type="domain" description="Protein kinase" evidence="8">
    <location>
        <begin position="176"/>
        <end position="436"/>
    </location>
</feature>
<feature type="region of interest" description="Disordered" evidence="6">
    <location>
        <begin position="2351"/>
        <end position="2430"/>
    </location>
</feature>
<dbReference type="GeneID" id="5723107"/>
<feature type="domain" description="PH" evidence="7">
    <location>
        <begin position="29"/>
        <end position="131"/>
    </location>
</feature>
<dbReference type="SUPFAM" id="SSF50729">
    <property type="entry name" value="PH domain-like"/>
    <property type="match status" value="1"/>
</dbReference>
<feature type="compositionally biased region" description="Polar residues" evidence="6">
    <location>
        <begin position="2411"/>
        <end position="2421"/>
    </location>
</feature>
<gene>
    <name evidence="9" type="ORF">CHLRE_03g153150v5</name>
</gene>
<keyword evidence="4 5" id="KW-0067">ATP-binding</keyword>
<feature type="region of interest" description="Disordered" evidence="6">
    <location>
        <begin position="787"/>
        <end position="815"/>
    </location>
</feature>
<dbReference type="PROSITE" id="PS00108">
    <property type="entry name" value="PROTEIN_KINASE_ST"/>
    <property type="match status" value="1"/>
</dbReference>
<evidence type="ECO:0000256" key="6">
    <source>
        <dbReference type="SAM" id="MobiDB-lite"/>
    </source>
</evidence>
<feature type="region of interest" description="Disordered" evidence="6">
    <location>
        <begin position="896"/>
        <end position="954"/>
    </location>
</feature>
<dbReference type="GO" id="GO:0005524">
    <property type="term" value="F:ATP binding"/>
    <property type="evidence" value="ECO:0007669"/>
    <property type="project" value="UniProtKB-UniRule"/>
</dbReference>
<evidence type="ECO:0000259" key="7">
    <source>
        <dbReference type="PROSITE" id="PS50003"/>
    </source>
</evidence>
<dbReference type="InterPro" id="IPR001849">
    <property type="entry name" value="PH_domain"/>
</dbReference>
<dbReference type="PANTHER" id="PTHR24347">
    <property type="entry name" value="SERINE/THREONINE-PROTEIN KINASE"/>
    <property type="match status" value="1"/>
</dbReference>
<dbReference type="Gene3D" id="2.30.29.30">
    <property type="entry name" value="Pleckstrin-homology domain (PH domain)/Phosphotyrosine-binding domain (PTB)"/>
    <property type="match status" value="1"/>
</dbReference>
<feature type="region of interest" description="Disordered" evidence="6">
    <location>
        <begin position="1422"/>
        <end position="1508"/>
    </location>
</feature>
<feature type="compositionally biased region" description="Low complexity" evidence="6">
    <location>
        <begin position="796"/>
        <end position="807"/>
    </location>
</feature>
<feature type="compositionally biased region" description="Low complexity" evidence="6">
    <location>
        <begin position="1368"/>
        <end position="1387"/>
    </location>
</feature>